<sequence>MLFKYKRKFLIFLRSIMKLKFKHLFLGSVLLLTGLTPLMVACAKKQIDDKINPTTPSDEEKRASDKHGGLVEVQPERPSINLPGTNPTIPTNIPGKPQLAIDNIEAYRNLSTTEKNKVDLEGYVNALSRLHGGLENVQNVISQRYNIPALNETQIQTYNQKAAAANQPDYASALLRNFSIVNDNNYLYVNPIRDSSKAAYWNSTPGNRGLPRYLPNEIYKKAAMQTYAIEFFNHNSELEKIPKGSLKAYLTYRGTAWILDYELDSNGYPTKWYLATNAHVAAGFMKAKSDGSRFTNIVDLNAEKERFEKVQKTFDEGQTKWEGISKNYLDKIEKLHADVKRYHGLKQQAETDGNAAKVSEYENLIKKIQDNDLPAAYKEKDSKTLEEWNKLSLEYRKAWSDSQETLKGGFLGETISIAISHFNQNTPLNQWLRTNAVAPTVEKFTFKPEQIKLVYAGVDFLNSSPKDYIDPSSPISQIEESADFAVLEIDFNHPSGVNDTYKYTTRNTLQPTSDQENVVKNARELAKIATSDYANWEKKDQISFISKSLKATYEEDQKAIINDVTLTNGQKRNAKKANLNFISVGFPISSTDNHLEKTYDTDVDRLEEDSQSLWINKPIYIAEGKENGIIGTKEYGGSLNPALSIRNFLNMPGITDFTISNPLIQAEKNVGYVYNFIKDTQSNYQGNQYTNYGLGYSLNSWQPLGGASGSSVRTIDNKLIGINFATADGAGVSLTAFTQAFRSEGESYSGFYGKYQLEEYDLIYGGGKKQRTSYRQALESLKPNIKTALFPNGTNEIPEEFKFKNQ</sequence>
<dbReference type="KEGG" id="mgw:HFMG01WIA_5223"/>
<dbReference type="Pfam" id="PF01732">
    <property type="entry name" value="Mycop_pep_DUF31"/>
    <property type="match status" value="1"/>
</dbReference>
<accession>J3T9H2</accession>
<evidence type="ECO:0000313" key="4">
    <source>
        <dbReference type="Proteomes" id="UP000003940"/>
    </source>
</evidence>
<dbReference type="Proteomes" id="UP000003940">
    <property type="component" value="Chromosome"/>
</dbReference>
<dbReference type="NCBIfam" id="NF045841">
    <property type="entry name" value="Ig_SerProt_MIP"/>
    <property type="match status" value="1"/>
</dbReference>
<evidence type="ECO:0000256" key="1">
    <source>
        <dbReference type="SAM" id="MobiDB-lite"/>
    </source>
</evidence>
<dbReference type="EMBL" id="CP003510">
    <property type="protein sequence ID" value="AFP79304.1"/>
    <property type="molecule type" value="Genomic_DNA"/>
</dbReference>
<name>J3T9H2_MYCGL</name>
<feature type="domain" description="DUF31" evidence="2">
    <location>
        <begin position="216"/>
        <end position="725"/>
    </location>
</feature>
<dbReference type="NCBIfam" id="NF045842">
    <property type="entry name" value="MIP_near_MIB"/>
    <property type="match status" value="1"/>
</dbReference>
<proteinExistence type="predicted"/>
<gene>
    <name evidence="3" type="ORF">HFMG01WIA_5223</name>
</gene>
<evidence type="ECO:0000259" key="2">
    <source>
        <dbReference type="Pfam" id="PF01732"/>
    </source>
</evidence>
<feature type="region of interest" description="Disordered" evidence="1">
    <location>
        <begin position="49"/>
        <end position="95"/>
    </location>
</feature>
<reference evidence="3 4" key="1">
    <citation type="journal article" date="2012" name="Microbiology">
        <title>Extensive variation in surface lipoprotein gene content and genomic changes associated with virulence during evolution of a novel North American house finch epizootic strain of Mycoplasma gallisepticum.</title>
        <authorList>
            <person name="Tulman E.R."/>
            <person name="Liao X."/>
            <person name="Szczepanek S.M."/>
            <person name="Ley D.H."/>
            <person name="Kutish G.F."/>
            <person name="Geary S.J."/>
        </authorList>
    </citation>
    <scope>NUCLEOTIDE SEQUENCE [LARGE SCALE GENOMIC DNA]</scope>
    <source>
        <strain evidence="4">House finch-associated</strain>
    </source>
</reference>
<keyword evidence="3" id="KW-0449">Lipoprotein</keyword>
<dbReference type="HOGENOM" id="CLU_354453_0_0_14"/>
<organism evidence="3 4">
    <name type="scientific">Mycoplasmoides gallisepticum WI01_2001.043-13-2P</name>
    <dbReference type="NCBI Taxonomy" id="1159201"/>
    <lineage>
        <taxon>Bacteria</taxon>
        <taxon>Bacillati</taxon>
        <taxon>Mycoplasmatota</taxon>
        <taxon>Mycoplasmoidales</taxon>
        <taxon>Mycoplasmoidaceae</taxon>
        <taxon>Mycoplasmoides</taxon>
    </lineage>
</organism>
<dbReference type="AlphaFoldDB" id="J3T9H2"/>
<protein>
    <submittedName>
        <fullName evidence="3">Conserved hypothetical lipoprotein</fullName>
    </submittedName>
</protein>
<dbReference type="InterPro" id="IPR022382">
    <property type="entry name" value="Mycoplasma_peptidase_DUF31"/>
</dbReference>
<feature type="compositionally biased region" description="Basic and acidic residues" evidence="1">
    <location>
        <begin position="58"/>
        <end position="69"/>
    </location>
</feature>
<evidence type="ECO:0000313" key="3">
    <source>
        <dbReference type="EMBL" id="AFP79304.1"/>
    </source>
</evidence>
<feature type="compositionally biased region" description="Low complexity" evidence="1">
    <location>
        <begin position="80"/>
        <end position="95"/>
    </location>
</feature>